<dbReference type="SUPFAM" id="SSF55144">
    <property type="entry name" value="LigT-like"/>
    <property type="match status" value="1"/>
</dbReference>
<proteinExistence type="predicted"/>
<reference evidence="3" key="1">
    <citation type="journal article" date="2019" name="Int. J. Syst. Evol. Microbiol.">
        <title>The Global Catalogue of Microorganisms (GCM) 10K type strain sequencing project: providing services to taxonomists for standard genome sequencing and annotation.</title>
        <authorList>
            <consortium name="The Broad Institute Genomics Platform"/>
            <consortium name="The Broad Institute Genome Sequencing Center for Infectious Disease"/>
            <person name="Wu L."/>
            <person name="Ma J."/>
        </authorList>
    </citation>
    <scope>NUCLEOTIDE SEQUENCE [LARGE SCALE GENOMIC DNA]</scope>
    <source>
        <strain evidence="3">KCTC 42501</strain>
    </source>
</reference>
<dbReference type="RefSeq" id="WP_382178570.1">
    <property type="nucleotide sequence ID" value="NZ_JBHRXX010000009.1"/>
</dbReference>
<dbReference type="PANTHER" id="PTHR35561:SF1">
    <property type="entry name" value="RNA 2',3'-CYCLIC PHOSPHODIESTERASE"/>
    <property type="match status" value="1"/>
</dbReference>
<keyword evidence="1" id="KW-0378">Hydrolase</keyword>
<accession>A0ABV7W8M5</accession>
<comment type="caution">
    <text evidence="2">The sequence shown here is derived from an EMBL/GenBank/DDBJ whole genome shotgun (WGS) entry which is preliminary data.</text>
</comment>
<organism evidence="2 3">
    <name type="scientific">Hydrogenophaga luteola</name>
    <dbReference type="NCBI Taxonomy" id="1591122"/>
    <lineage>
        <taxon>Bacteria</taxon>
        <taxon>Pseudomonadati</taxon>
        <taxon>Pseudomonadota</taxon>
        <taxon>Betaproteobacteria</taxon>
        <taxon>Burkholderiales</taxon>
        <taxon>Comamonadaceae</taxon>
        <taxon>Hydrogenophaga</taxon>
    </lineage>
</organism>
<evidence type="ECO:0000256" key="1">
    <source>
        <dbReference type="ARBA" id="ARBA00022801"/>
    </source>
</evidence>
<evidence type="ECO:0000313" key="2">
    <source>
        <dbReference type="EMBL" id="MFC3686175.1"/>
    </source>
</evidence>
<protein>
    <submittedName>
        <fullName evidence="2">2'-5' RNA ligase family protein</fullName>
    </submittedName>
</protein>
<dbReference type="InterPro" id="IPR009097">
    <property type="entry name" value="Cyclic_Pdiesterase"/>
</dbReference>
<dbReference type="EMBL" id="JBHRXX010000009">
    <property type="protein sequence ID" value="MFC3686175.1"/>
    <property type="molecule type" value="Genomic_DNA"/>
</dbReference>
<keyword evidence="2" id="KW-0436">Ligase</keyword>
<dbReference type="Proteomes" id="UP001595729">
    <property type="component" value="Unassembled WGS sequence"/>
</dbReference>
<sequence length="191" mass="21619">MVVFHDLYVMLHLPQTVARDIGRLQQHLNRSYRGPSRPMAPERLHATLVPLGRYKHRIPLEILTLALRAGALLEAAPFRVCFDTLQSRGLQSEIGTVELAGRGVGVRPLSLLRRQVVEALLAVGWPEARIRSTFYPHITVDYQHTPVGARRIEPLTWDVTEVGLVDSHYGQGRHEVLASWPLEDRQPSLFD</sequence>
<dbReference type="Pfam" id="PF13563">
    <property type="entry name" value="2_5_RNA_ligase2"/>
    <property type="match status" value="1"/>
</dbReference>
<name>A0ABV7W8M5_9BURK</name>
<keyword evidence="3" id="KW-1185">Reference proteome</keyword>
<dbReference type="GO" id="GO:0016874">
    <property type="term" value="F:ligase activity"/>
    <property type="evidence" value="ECO:0007669"/>
    <property type="project" value="UniProtKB-KW"/>
</dbReference>
<dbReference type="PANTHER" id="PTHR35561">
    <property type="entry name" value="RNA 2',3'-CYCLIC PHOSPHODIESTERASE"/>
    <property type="match status" value="1"/>
</dbReference>
<gene>
    <name evidence="2" type="ORF">ACFOPI_21470</name>
</gene>
<dbReference type="InterPro" id="IPR004175">
    <property type="entry name" value="RNA_CPDase"/>
</dbReference>
<evidence type="ECO:0000313" key="3">
    <source>
        <dbReference type="Proteomes" id="UP001595729"/>
    </source>
</evidence>
<dbReference type="Gene3D" id="3.90.1140.10">
    <property type="entry name" value="Cyclic phosphodiesterase"/>
    <property type="match status" value="1"/>
</dbReference>